<name>A0A9N9I4C8_9GLOM</name>
<dbReference type="AlphaFoldDB" id="A0A9N9I4C8"/>
<dbReference type="EMBL" id="CAJVPQ010010194">
    <property type="protein sequence ID" value="CAG8720924.1"/>
    <property type="molecule type" value="Genomic_DNA"/>
</dbReference>
<gene>
    <name evidence="1" type="ORF">FCALED_LOCUS14385</name>
</gene>
<reference evidence="1" key="1">
    <citation type="submission" date="2021-06" db="EMBL/GenBank/DDBJ databases">
        <authorList>
            <person name="Kallberg Y."/>
            <person name="Tangrot J."/>
            <person name="Rosling A."/>
        </authorList>
    </citation>
    <scope>NUCLEOTIDE SEQUENCE</scope>
    <source>
        <strain evidence="1">UK204</strain>
    </source>
</reference>
<evidence type="ECO:0000313" key="2">
    <source>
        <dbReference type="Proteomes" id="UP000789570"/>
    </source>
</evidence>
<comment type="caution">
    <text evidence="1">The sequence shown here is derived from an EMBL/GenBank/DDBJ whole genome shotgun (WGS) entry which is preliminary data.</text>
</comment>
<feature type="non-terminal residue" evidence="1">
    <location>
        <position position="101"/>
    </location>
</feature>
<dbReference type="OrthoDB" id="2424516at2759"/>
<sequence length="101" mass="12071">MPVCRSVIDYLVGFVLALEKKRFRTCWQAYHKLRYISMQIICIITDYHAGFVLAVEKVLYLLNDKSSNQINHFWDLQVKRHNVKMEIKLLEAKNKLLMKEQ</sequence>
<accession>A0A9N9I4C8</accession>
<proteinExistence type="predicted"/>
<dbReference type="Proteomes" id="UP000789570">
    <property type="component" value="Unassembled WGS sequence"/>
</dbReference>
<keyword evidence="2" id="KW-1185">Reference proteome</keyword>
<evidence type="ECO:0000313" key="1">
    <source>
        <dbReference type="EMBL" id="CAG8720924.1"/>
    </source>
</evidence>
<organism evidence="1 2">
    <name type="scientific">Funneliformis caledonium</name>
    <dbReference type="NCBI Taxonomy" id="1117310"/>
    <lineage>
        <taxon>Eukaryota</taxon>
        <taxon>Fungi</taxon>
        <taxon>Fungi incertae sedis</taxon>
        <taxon>Mucoromycota</taxon>
        <taxon>Glomeromycotina</taxon>
        <taxon>Glomeromycetes</taxon>
        <taxon>Glomerales</taxon>
        <taxon>Glomeraceae</taxon>
        <taxon>Funneliformis</taxon>
    </lineage>
</organism>
<protein>
    <submittedName>
        <fullName evidence="1">3129_t:CDS:1</fullName>
    </submittedName>
</protein>